<organism evidence="1 2">
    <name type="scientific">Ensete ventricosum</name>
    <name type="common">Abyssinian banana</name>
    <name type="synonym">Musa ensete</name>
    <dbReference type="NCBI Taxonomy" id="4639"/>
    <lineage>
        <taxon>Eukaryota</taxon>
        <taxon>Viridiplantae</taxon>
        <taxon>Streptophyta</taxon>
        <taxon>Embryophyta</taxon>
        <taxon>Tracheophyta</taxon>
        <taxon>Spermatophyta</taxon>
        <taxon>Magnoliopsida</taxon>
        <taxon>Liliopsida</taxon>
        <taxon>Zingiberales</taxon>
        <taxon>Musaceae</taxon>
        <taxon>Ensete</taxon>
    </lineage>
</organism>
<name>A0A426Y2F7_ENSVE</name>
<feature type="non-terminal residue" evidence="1">
    <location>
        <position position="1"/>
    </location>
</feature>
<dbReference type="EMBL" id="AMZH03015485">
    <property type="protein sequence ID" value="RRT45978.1"/>
    <property type="molecule type" value="Genomic_DNA"/>
</dbReference>
<dbReference type="Proteomes" id="UP000287651">
    <property type="component" value="Unassembled WGS sequence"/>
</dbReference>
<accession>A0A426Y2F7</accession>
<comment type="caution">
    <text evidence="1">The sequence shown here is derived from an EMBL/GenBank/DDBJ whole genome shotgun (WGS) entry which is preliminary data.</text>
</comment>
<evidence type="ECO:0000313" key="1">
    <source>
        <dbReference type="EMBL" id="RRT45978.1"/>
    </source>
</evidence>
<dbReference type="AlphaFoldDB" id="A0A426Y2F7"/>
<sequence length="59" mass="6906">EFRSIFCAPSPNFKILAIPNISANAKSYEHSFVKKYDGHKHYAKSSFDRFFVHRLKNSK</sequence>
<proteinExistence type="predicted"/>
<protein>
    <submittedName>
        <fullName evidence="1">Uncharacterized protein</fullName>
    </submittedName>
</protein>
<reference evidence="1 2" key="1">
    <citation type="journal article" date="2014" name="Agronomy (Basel)">
        <title>A Draft Genome Sequence for Ensete ventricosum, the Drought-Tolerant Tree Against Hunger.</title>
        <authorList>
            <person name="Harrison J."/>
            <person name="Moore K.A."/>
            <person name="Paszkiewicz K."/>
            <person name="Jones T."/>
            <person name="Grant M."/>
            <person name="Ambacheew D."/>
            <person name="Muzemil S."/>
            <person name="Studholme D.J."/>
        </authorList>
    </citation>
    <scope>NUCLEOTIDE SEQUENCE [LARGE SCALE GENOMIC DNA]</scope>
</reference>
<gene>
    <name evidence="1" type="ORF">B296_00053803</name>
</gene>
<evidence type="ECO:0000313" key="2">
    <source>
        <dbReference type="Proteomes" id="UP000287651"/>
    </source>
</evidence>